<evidence type="ECO:0000256" key="1">
    <source>
        <dbReference type="ARBA" id="ARBA00004651"/>
    </source>
</evidence>
<proteinExistence type="predicted"/>
<evidence type="ECO:0000256" key="7">
    <source>
        <dbReference type="SAM" id="Phobius"/>
    </source>
</evidence>
<comment type="caution">
    <text evidence="8">The sequence shown here is derived from an EMBL/GenBank/DDBJ whole genome shotgun (WGS) entry which is preliminary data.</text>
</comment>
<keyword evidence="9" id="KW-1185">Reference proteome</keyword>
<feature type="compositionally biased region" description="Low complexity" evidence="6">
    <location>
        <begin position="192"/>
        <end position="205"/>
    </location>
</feature>
<feature type="compositionally biased region" description="Basic and acidic residues" evidence="6">
    <location>
        <begin position="206"/>
        <end position="219"/>
    </location>
</feature>
<dbReference type="SUPFAM" id="SSF103473">
    <property type="entry name" value="MFS general substrate transporter"/>
    <property type="match status" value="1"/>
</dbReference>
<feature type="transmembrane region" description="Helical" evidence="7">
    <location>
        <begin position="355"/>
        <end position="380"/>
    </location>
</feature>
<feature type="transmembrane region" description="Helical" evidence="7">
    <location>
        <begin position="392"/>
        <end position="414"/>
    </location>
</feature>
<feature type="transmembrane region" description="Helical" evidence="7">
    <location>
        <begin position="164"/>
        <end position="186"/>
    </location>
</feature>
<evidence type="ECO:0000256" key="3">
    <source>
        <dbReference type="ARBA" id="ARBA00022692"/>
    </source>
</evidence>
<dbReference type="CDD" id="cd06173">
    <property type="entry name" value="MFS_MefA_like"/>
    <property type="match status" value="1"/>
</dbReference>
<feature type="transmembrane region" description="Helical" evidence="7">
    <location>
        <begin position="267"/>
        <end position="290"/>
    </location>
</feature>
<feature type="region of interest" description="Disordered" evidence="6">
    <location>
        <begin position="192"/>
        <end position="243"/>
    </location>
</feature>
<gene>
    <name evidence="8" type="ORF">ACFOX0_28200</name>
</gene>
<evidence type="ECO:0000256" key="2">
    <source>
        <dbReference type="ARBA" id="ARBA00022475"/>
    </source>
</evidence>
<dbReference type="Proteomes" id="UP001595868">
    <property type="component" value="Unassembled WGS sequence"/>
</dbReference>
<evidence type="ECO:0000256" key="4">
    <source>
        <dbReference type="ARBA" id="ARBA00022989"/>
    </source>
</evidence>
<dbReference type="PANTHER" id="PTHR23513:SF6">
    <property type="entry name" value="MAJOR FACILITATOR SUPERFAMILY ASSOCIATED DOMAIN-CONTAINING PROTEIN"/>
    <property type="match status" value="1"/>
</dbReference>
<feature type="transmembrane region" description="Helical" evidence="7">
    <location>
        <begin position="45"/>
        <end position="69"/>
    </location>
</feature>
<dbReference type="Gene3D" id="1.20.1250.20">
    <property type="entry name" value="MFS general substrate transporter like domains"/>
    <property type="match status" value="1"/>
</dbReference>
<accession>A0ABV8KUD1</accession>
<evidence type="ECO:0000313" key="9">
    <source>
        <dbReference type="Proteomes" id="UP001595868"/>
    </source>
</evidence>
<evidence type="ECO:0000313" key="8">
    <source>
        <dbReference type="EMBL" id="MFC4109800.1"/>
    </source>
</evidence>
<keyword evidence="3 7" id="KW-0812">Transmembrane</keyword>
<comment type="subcellular location">
    <subcellularLocation>
        <location evidence="1">Cell membrane</location>
        <topology evidence="1">Multi-pass membrane protein</topology>
    </subcellularLocation>
</comment>
<dbReference type="InterPro" id="IPR011701">
    <property type="entry name" value="MFS"/>
</dbReference>
<keyword evidence="2" id="KW-1003">Cell membrane</keyword>
<dbReference type="RefSeq" id="WP_377551658.1">
    <property type="nucleotide sequence ID" value="NZ_JBHSBN010000028.1"/>
</dbReference>
<keyword evidence="4 7" id="KW-1133">Transmembrane helix</keyword>
<feature type="transmembrane region" description="Helical" evidence="7">
    <location>
        <begin position="20"/>
        <end position="38"/>
    </location>
</feature>
<feature type="compositionally biased region" description="Polar residues" evidence="6">
    <location>
        <begin position="459"/>
        <end position="470"/>
    </location>
</feature>
<name>A0ABV8KUD1_9ACTN</name>
<reference evidence="9" key="1">
    <citation type="journal article" date="2019" name="Int. J. Syst. Evol. Microbiol.">
        <title>The Global Catalogue of Microorganisms (GCM) 10K type strain sequencing project: providing services to taxonomists for standard genome sequencing and annotation.</title>
        <authorList>
            <consortium name="The Broad Institute Genomics Platform"/>
            <consortium name="The Broad Institute Genome Sequencing Center for Infectious Disease"/>
            <person name="Wu L."/>
            <person name="Ma J."/>
        </authorList>
    </citation>
    <scope>NUCLEOTIDE SEQUENCE [LARGE SCALE GENOMIC DNA]</scope>
    <source>
        <strain evidence="9">2902at01</strain>
    </source>
</reference>
<dbReference type="PANTHER" id="PTHR23513">
    <property type="entry name" value="INTEGRAL MEMBRANE EFFLUX PROTEIN-RELATED"/>
    <property type="match status" value="1"/>
</dbReference>
<dbReference type="InterPro" id="IPR036259">
    <property type="entry name" value="MFS_trans_sf"/>
</dbReference>
<feature type="transmembrane region" description="Helical" evidence="7">
    <location>
        <begin position="329"/>
        <end position="349"/>
    </location>
</feature>
<sequence>MSLLRVVRRPGVGRLGGAGLLSGLADWMLFIALPMYVLRLTGSPLVTATVFALELVPTVLASPLAGVLVDRFDPWRLMTAVALLQAGCLLPLLLATSADRLWLVYLVVVVKSMLGTVIEPCRTTTAARLVPPDELIPVNQAMGVLSSLARLVGGPLGGLLLARYGAHGVVLVTATTFGAVATFLALRRHHPGATAGRPGPGATVPGRHDGGTVPGRHDGGTVPAPAGTDPSGRPAPTTRPVREPIHPVRDWLDGVAVVARVPVLRRVMGVAGCMALAQGAFVVLFVLFVVRDLGGGESEVGVLRGVQAIGALAGGGLLGLVARRTTAGRLVAGALAVFGGLSLVTWNATAVTTTFGVYVGLFIAAGLPGLASMTGLFTLLQAHSPDAYRGRVMSAFFAVYGGVQALGMLLAGLVGTGTGLTVALDAQGACYLAAAALALRLTTDRQSPGPGRSRIIMTSRRTPSGMTPTISPVGRKPARR</sequence>
<dbReference type="EMBL" id="JBHSBN010000028">
    <property type="protein sequence ID" value="MFC4109800.1"/>
    <property type="molecule type" value="Genomic_DNA"/>
</dbReference>
<feature type="region of interest" description="Disordered" evidence="6">
    <location>
        <begin position="445"/>
        <end position="480"/>
    </location>
</feature>
<protein>
    <submittedName>
        <fullName evidence="8">MFS transporter</fullName>
    </submittedName>
</protein>
<keyword evidence="5 7" id="KW-0472">Membrane</keyword>
<evidence type="ECO:0000256" key="6">
    <source>
        <dbReference type="SAM" id="MobiDB-lite"/>
    </source>
</evidence>
<evidence type="ECO:0000256" key="5">
    <source>
        <dbReference type="ARBA" id="ARBA00023136"/>
    </source>
</evidence>
<organism evidence="8 9">
    <name type="scientific">Micromonospora zhanjiangensis</name>
    <dbReference type="NCBI Taxonomy" id="1522057"/>
    <lineage>
        <taxon>Bacteria</taxon>
        <taxon>Bacillati</taxon>
        <taxon>Actinomycetota</taxon>
        <taxon>Actinomycetes</taxon>
        <taxon>Micromonosporales</taxon>
        <taxon>Micromonosporaceae</taxon>
        <taxon>Micromonospora</taxon>
    </lineage>
</organism>
<feature type="transmembrane region" description="Helical" evidence="7">
    <location>
        <begin position="75"/>
        <end position="94"/>
    </location>
</feature>
<dbReference type="Pfam" id="PF07690">
    <property type="entry name" value="MFS_1"/>
    <property type="match status" value="2"/>
</dbReference>
<feature type="transmembrane region" description="Helical" evidence="7">
    <location>
        <begin position="302"/>
        <end position="322"/>
    </location>
</feature>